<feature type="compositionally biased region" description="Low complexity" evidence="7">
    <location>
        <begin position="711"/>
        <end position="724"/>
    </location>
</feature>
<organism evidence="9 10">
    <name type="scientific">Phanerochaete sordida</name>
    <dbReference type="NCBI Taxonomy" id="48140"/>
    <lineage>
        <taxon>Eukaryota</taxon>
        <taxon>Fungi</taxon>
        <taxon>Dikarya</taxon>
        <taxon>Basidiomycota</taxon>
        <taxon>Agaricomycotina</taxon>
        <taxon>Agaricomycetes</taxon>
        <taxon>Polyporales</taxon>
        <taxon>Phanerochaetaceae</taxon>
        <taxon>Phanerochaete</taxon>
    </lineage>
</organism>
<dbReference type="CDD" id="cd08368">
    <property type="entry name" value="LIM"/>
    <property type="match status" value="2"/>
</dbReference>
<accession>A0A9P3L9I9</accession>
<gene>
    <name evidence="9" type="ORF">PsYK624_021030</name>
</gene>
<name>A0A9P3L9I9_9APHY</name>
<feature type="domain" description="LIM zinc-binding" evidence="8">
    <location>
        <begin position="209"/>
        <end position="273"/>
    </location>
</feature>
<comment type="subcellular location">
    <subcellularLocation>
        <location evidence="1">Nucleus</location>
    </subcellularLocation>
</comment>
<sequence length="1184" mass="125691">MGFCRRCGDIVVGPRCKCGGTAVAAAVKWNGGEDEGNQDRWTKTYVTKSAKQEPARPTIEPPAQSYTGSSNPSPTKRFPRPSSSSTSSSRNPLSTRVSEHIASATSARPTPKSRTSIGPSNLTDSHAEQGILPSPHGSELAKVYGSVLQPKETLASFRCGLCSTVFSPDATIYPDPSSVNAGEADGMPASSGPRFLCRPCFVENGGSKGQCATCQKAVLILKSEGGFVETSGQVWHKNCFNCEGCDLNLGDQPMVDLLGRPCCSECFDTCLKPPPKGADSPARFATPDKAKPGNLGGGRIGRSLSGETESSPALEELETRLGISKSRDTAPSTVRVGKLNLDERMAPFMTPSKDTSLRFPTPRSPPSSSRDLDSHTFRAETSSLARSRKDSEADSDYGDRPSPRRTTRISLTDVDPALRTRARRSRSRARESVDPLESTPTGQSGTSTPRKPTENAIEEMKKRFLTGSPSVTPTKSAASPLPSTSRRRSHSRSRPRASLGDTDIDVDSPPARPRTLHKTVSTSSLRSSLVSHRTGETDLLSDTDLGVDNLPPYALIPDRTGESTLPLRLKRNRTGDSEATNIARDLTGATTTGFSSVAEQSDGFSTDQDSVDRYATIRPQKTGDRAMGYTFSQNVAAVVEPLRVQKTGDKATPAVSRQHTGDRRVRAQHTGDRGIPRQTTGTRASEAPTIRSPRSSLDSSEAGSKRKPLRSAFTTSSSASSVSSHADGESVASITMGMRGLDLSHRPGSFSTSSVASSGYESSVSSTPDLASDFSDTTSSRSSLPPSTPPPMSPPTLSGTVKGSSIPVGTRNITPTRSKRAQTFSTLMGLSIPEQIPPDARCEKCRQPLFSTQFGGQFVTVPEEPSSTGVLPRRYHTACFTCKVCGEVFEEKEGGHAVFVRVEEGACHVHCAPPEKITLRKTHAGGIFQPSKIPTHVNLESATPKQDTRTAYYTSSSRYERPPPTAPPTQMAFPTSQPRFGGGVTCPGCIKAVSAMERGVVPGPQGTKWHASCLICGGPEAKGRRKEPGKAGCAKKLDSAAKTDAEGGVWCRECLLLLPLALRQPAVRPPAVSMSASTGPFSRVAPQGTGTTTLARQFTGIGGSGTVSSGETDAALLRQLTGGANSPTRQLTSSPTKQYDGPRPGHRYPRPKSVTGTRSEGRGMYLVRQLTGGSGSFSGNDYGS</sequence>
<dbReference type="GO" id="GO:0030695">
    <property type="term" value="F:GTPase regulator activity"/>
    <property type="evidence" value="ECO:0007669"/>
    <property type="project" value="UniProtKB-ARBA"/>
</dbReference>
<dbReference type="SMART" id="SM00132">
    <property type="entry name" value="LIM"/>
    <property type="match status" value="2"/>
</dbReference>
<feature type="domain" description="LIM zinc-binding" evidence="8">
    <location>
        <begin position="840"/>
        <end position="918"/>
    </location>
</feature>
<feature type="region of interest" description="Disordered" evidence="7">
    <location>
        <begin position="31"/>
        <end position="134"/>
    </location>
</feature>
<feature type="compositionally biased region" description="Low complexity" evidence="7">
    <location>
        <begin position="518"/>
        <end position="532"/>
    </location>
</feature>
<feature type="compositionally biased region" description="Polar residues" evidence="7">
    <location>
        <begin position="692"/>
        <end position="702"/>
    </location>
</feature>
<dbReference type="GO" id="GO:0005737">
    <property type="term" value="C:cytoplasm"/>
    <property type="evidence" value="ECO:0007669"/>
    <property type="project" value="TreeGrafter"/>
</dbReference>
<dbReference type="PROSITE" id="PS00478">
    <property type="entry name" value="LIM_DOMAIN_1"/>
    <property type="match status" value="1"/>
</dbReference>
<comment type="caution">
    <text evidence="9">The sequence shown here is derived from an EMBL/GenBank/DDBJ whole genome shotgun (WGS) entry which is preliminary data.</text>
</comment>
<feature type="region of interest" description="Disordered" evidence="7">
    <location>
        <begin position="647"/>
        <end position="728"/>
    </location>
</feature>
<feature type="compositionally biased region" description="Low complexity" evidence="7">
    <location>
        <begin position="72"/>
        <end position="96"/>
    </location>
</feature>
<dbReference type="AlphaFoldDB" id="A0A9P3L9I9"/>
<feature type="region of interest" description="Disordered" evidence="7">
    <location>
        <begin position="941"/>
        <end position="969"/>
    </location>
</feature>
<evidence type="ECO:0000256" key="1">
    <source>
        <dbReference type="ARBA" id="ARBA00004123"/>
    </source>
</evidence>
<feature type="region of interest" description="Disordered" evidence="7">
    <location>
        <begin position="276"/>
        <end position="314"/>
    </location>
</feature>
<keyword evidence="2 6" id="KW-0479">Metal-binding</keyword>
<evidence type="ECO:0000256" key="7">
    <source>
        <dbReference type="SAM" id="MobiDB-lite"/>
    </source>
</evidence>
<feature type="region of interest" description="Disordered" evidence="7">
    <location>
        <begin position="1122"/>
        <end position="1163"/>
    </location>
</feature>
<dbReference type="Gene3D" id="2.10.110.10">
    <property type="entry name" value="Cysteine Rich Protein"/>
    <property type="match status" value="3"/>
</dbReference>
<dbReference type="GO" id="GO:0046872">
    <property type="term" value="F:metal ion binding"/>
    <property type="evidence" value="ECO:0007669"/>
    <property type="project" value="UniProtKB-KW"/>
</dbReference>
<feature type="compositionally biased region" description="Polar residues" evidence="7">
    <location>
        <begin position="1122"/>
        <end position="1137"/>
    </location>
</feature>
<dbReference type="Pfam" id="PF00412">
    <property type="entry name" value="LIM"/>
    <property type="match status" value="1"/>
</dbReference>
<evidence type="ECO:0000256" key="5">
    <source>
        <dbReference type="ARBA" id="ARBA00023242"/>
    </source>
</evidence>
<dbReference type="EMBL" id="BPQB01000003">
    <property type="protein sequence ID" value="GJE86023.1"/>
    <property type="molecule type" value="Genomic_DNA"/>
</dbReference>
<keyword evidence="6" id="KW-0440">LIM domain</keyword>
<dbReference type="PROSITE" id="PS50023">
    <property type="entry name" value="LIM_DOMAIN_2"/>
    <property type="match status" value="2"/>
</dbReference>
<feature type="compositionally biased region" description="Basic and acidic residues" evidence="7">
    <location>
        <begin position="659"/>
        <end position="675"/>
    </location>
</feature>
<proteinExistence type="predicted"/>
<feature type="compositionally biased region" description="Basic and acidic residues" evidence="7">
    <location>
        <begin position="387"/>
        <end position="402"/>
    </location>
</feature>
<feature type="region of interest" description="Disordered" evidence="7">
    <location>
        <begin position="745"/>
        <end position="817"/>
    </location>
</feature>
<feature type="region of interest" description="Disordered" evidence="7">
    <location>
        <begin position="345"/>
        <end position="534"/>
    </location>
</feature>
<reference evidence="9 10" key="1">
    <citation type="submission" date="2021-08" db="EMBL/GenBank/DDBJ databases">
        <title>Draft Genome Sequence of Phanerochaete sordida strain YK-624.</title>
        <authorList>
            <person name="Mori T."/>
            <person name="Dohra H."/>
            <person name="Suzuki T."/>
            <person name="Kawagishi H."/>
            <person name="Hirai H."/>
        </authorList>
    </citation>
    <scope>NUCLEOTIDE SEQUENCE [LARGE SCALE GENOMIC DNA]</scope>
    <source>
        <strain evidence="9 10">YK-624</strain>
    </source>
</reference>
<feature type="region of interest" description="Disordered" evidence="7">
    <location>
        <begin position="319"/>
        <end position="338"/>
    </location>
</feature>
<dbReference type="PANTHER" id="PTHR24215:SF35">
    <property type="entry name" value="MUSCLE LIM PROTEIN MLP84B"/>
    <property type="match status" value="1"/>
</dbReference>
<feature type="compositionally biased region" description="Polar residues" evidence="7">
    <location>
        <begin position="103"/>
        <end position="124"/>
    </location>
</feature>
<dbReference type="GO" id="GO:0005634">
    <property type="term" value="C:nucleus"/>
    <property type="evidence" value="ECO:0007669"/>
    <property type="project" value="UniProtKB-SubCell"/>
</dbReference>
<keyword evidence="4 6" id="KW-0862">Zinc</keyword>
<feature type="compositionally biased region" description="Basic residues" evidence="7">
    <location>
        <begin position="485"/>
        <end position="495"/>
    </location>
</feature>
<evidence type="ECO:0000313" key="10">
    <source>
        <dbReference type="Proteomes" id="UP000703269"/>
    </source>
</evidence>
<evidence type="ECO:0000313" key="9">
    <source>
        <dbReference type="EMBL" id="GJE86023.1"/>
    </source>
</evidence>
<feature type="compositionally biased region" description="Low complexity" evidence="7">
    <location>
        <begin position="438"/>
        <end position="449"/>
    </location>
</feature>
<dbReference type="InterPro" id="IPR001781">
    <property type="entry name" value="Znf_LIM"/>
</dbReference>
<keyword evidence="5" id="KW-0539">Nucleus</keyword>
<dbReference type="GO" id="GO:0030036">
    <property type="term" value="P:actin cytoskeleton organization"/>
    <property type="evidence" value="ECO:0007669"/>
    <property type="project" value="TreeGrafter"/>
</dbReference>
<protein>
    <recommendedName>
        <fullName evidence="8">LIM zinc-binding domain-containing protein</fullName>
    </recommendedName>
</protein>
<evidence type="ECO:0000256" key="4">
    <source>
        <dbReference type="ARBA" id="ARBA00022833"/>
    </source>
</evidence>
<evidence type="ECO:0000259" key="8">
    <source>
        <dbReference type="PROSITE" id="PS50023"/>
    </source>
</evidence>
<feature type="compositionally biased region" description="Low complexity" evidence="7">
    <location>
        <begin position="357"/>
        <end position="369"/>
    </location>
</feature>
<dbReference type="OrthoDB" id="1112565at2759"/>
<feature type="compositionally biased region" description="Polar residues" evidence="7">
    <location>
        <begin position="941"/>
        <end position="957"/>
    </location>
</feature>
<evidence type="ECO:0000256" key="3">
    <source>
        <dbReference type="ARBA" id="ARBA00022737"/>
    </source>
</evidence>
<feature type="compositionally biased region" description="Low complexity" evidence="7">
    <location>
        <begin position="749"/>
        <end position="766"/>
    </location>
</feature>
<keyword evidence="10" id="KW-1185">Reference proteome</keyword>
<keyword evidence="3" id="KW-0677">Repeat</keyword>
<dbReference type="PANTHER" id="PTHR24215">
    <property type="entry name" value="RHO-GTPASE-ACTIVATING PROTEIN LRG1"/>
    <property type="match status" value="1"/>
</dbReference>
<dbReference type="Proteomes" id="UP000703269">
    <property type="component" value="Unassembled WGS sequence"/>
</dbReference>
<evidence type="ECO:0000256" key="6">
    <source>
        <dbReference type="PROSITE-ProRule" id="PRU00125"/>
    </source>
</evidence>
<evidence type="ECO:0000256" key="2">
    <source>
        <dbReference type="ARBA" id="ARBA00022723"/>
    </source>
</evidence>